<proteinExistence type="predicted"/>
<gene>
    <name evidence="2" type="ORF">EYZ11_001913</name>
</gene>
<dbReference type="AlphaFoldDB" id="A0A4S3JSP9"/>
<evidence type="ECO:0000313" key="2">
    <source>
        <dbReference type="EMBL" id="THC98635.1"/>
    </source>
</evidence>
<keyword evidence="1" id="KW-1133">Transmembrane helix</keyword>
<comment type="caution">
    <text evidence="2">The sequence shown here is derived from an EMBL/GenBank/DDBJ whole genome shotgun (WGS) entry which is preliminary data.</text>
</comment>
<sequence>MDQSISWIITIPLLFLPRALIRGDRRIMEAATDGKVIDVPTVHIWGRNNQRYGYRPQLSALCCRRL</sequence>
<keyword evidence="1" id="KW-0472">Membrane</keyword>
<dbReference type="Proteomes" id="UP000308092">
    <property type="component" value="Unassembled WGS sequence"/>
</dbReference>
<keyword evidence="3" id="KW-1185">Reference proteome</keyword>
<dbReference type="EMBL" id="SOSA01000039">
    <property type="protein sequence ID" value="THC98635.1"/>
    <property type="molecule type" value="Genomic_DNA"/>
</dbReference>
<organism evidence="2 3">
    <name type="scientific">Aspergillus tanneri</name>
    <dbReference type="NCBI Taxonomy" id="1220188"/>
    <lineage>
        <taxon>Eukaryota</taxon>
        <taxon>Fungi</taxon>
        <taxon>Dikarya</taxon>
        <taxon>Ascomycota</taxon>
        <taxon>Pezizomycotina</taxon>
        <taxon>Eurotiomycetes</taxon>
        <taxon>Eurotiomycetidae</taxon>
        <taxon>Eurotiales</taxon>
        <taxon>Aspergillaceae</taxon>
        <taxon>Aspergillus</taxon>
        <taxon>Aspergillus subgen. Circumdati</taxon>
    </lineage>
</organism>
<keyword evidence="1" id="KW-0812">Transmembrane</keyword>
<feature type="transmembrane region" description="Helical" evidence="1">
    <location>
        <begin position="6"/>
        <end position="21"/>
    </location>
</feature>
<protein>
    <submittedName>
        <fullName evidence="2">Uncharacterized protein</fullName>
    </submittedName>
</protein>
<reference evidence="2 3" key="1">
    <citation type="submission" date="2019-03" db="EMBL/GenBank/DDBJ databases">
        <title>The genome sequence of a newly discovered highly antifungal drug resistant Aspergillus species, Aspergillus tanneri NIH 1004.</title>
        <authorList>
            <person name="Mounaud S."/>
            <person name="Singh I."/>
            <person name="Joardar V."/>
            <person name="Pakala S."/>
            <person name="Pakala S."/>
            <person name="Venepally P."/>
            <person name="Hoover J."/>
            <person name="Nierman W."/>
            <person name="Chung J."/>
            <person name="Losada L."/>
        </authorList>
    </citation>
    <scope>NUCLEOTIDE SEQUENCE [LARGE SCALE GENOMIC DNA]</scope>
    <source>
        <strain evidence="2 3">NIH1004</strain>
    </source>
</reference>
<evidence type="ECO:0000313" key="3">
    <source>
        <dbReference type="Proteomes" id="UP000308092"/>
    </source>
</evidence>
<name>A0A4S3JSP9_9EURO</name>
<dbReference type="VEuPathDB" id="FungiDB:EYZ11_001913"/>
<evidence type="ECO:0000256" key="1">
    <source>
        <dbReference type="SAM" id="Phobius"/>
    </source>
</evidence>
<accession>A0A4S3JSP9</accession>